<gene>
    <name evidence="2" type="ORF">E2636_03050</name>
</gene>
<keyword evidence="1" id="KW-0472">Membrane</keyword>
<proteinExistence type="predicted"/>
<keyword evidence="3" id="KW-1185">Reference proteome</keyword>
<evidence type="ECO:0000256" key="1">
    <source>
        <dbReference type="SAM" id="Phobius"/>
    </source>
</evidence>
<accession>A0A4P6ZUN2</accession>
<evidence type="ECO:0000313" key="3">
    <source>
        <dbReference type="Proteomes" id="UP000294292"/>
    </source>
</evidence>
<keyword evidence="1" id="KW-1133">Transmembrane helix</keyword>
<feature type="transmembrane region" description="Helical" evidence="1">
    <location>
        <begin position="74"/>
        <end position="93"/>
    </location>
</feature>
<feature type="transmembrane region" description="Helical" evidence="1">
    <location>
        <begin position="39"/>
        <end position="62"/>
    </location>
</feature>
<dbReference type="AlphaFoldDB" id="A0A4P6ZUN2"/>
<dbReference type="OrthoDB" id="2459339at2"/>
<dbReference type="EMBL" id="CP038015">
    <property type="protein sequence ID" value="QBP40190.1"/>
    <property type="molecule type" value="Genomic_DNA"/>
</dbReference>
<evidence type="ECO:0000313" key="2">
    <source>
        <dbReference type="EMBL" id="QBP40190.1"/>
    </source>
</evidence>
<keyword evidence="1" id="KW-0812">Transmembrane</keyword>
<dbReference type="Proteomes" id="UP000294292">
    <property type="component" value="Chromosome"/>
</dbReference>
<dbReference type="RefSeq" id="WP_134208904.1">
    <property type="nucleotide sequence ID" value="NZ_CP038015.1"/>
</dbReference>
<reference evidence="2 3" key="1">
    <citation type="submission" date="2019-03" db="EMBL/GenBank/DDBJ databases">
        <title>Complete genome sequence of Paenisporosarcina antarctica CGMCC 1.6503T.</title>
        <authorList>
            <person name="Rong J.-C."/>
            <person name="Chi N.-Y."/>
            <person name="Zhang Q.-F."/>
        </authorList>
    </citation>
    <scope>NUCLEOTIDE SEQUENCE [LARGE SCALE GENOMIC DNA]</scope>
    <source>
        <strain evidence="2 3">CGMCC 1.6503</strain>
    </source>
</reference>
<sequence length="99" mass="11308">MKTFKKYLLINIFLIVFHFMMYFTAAMGFGSGSPNPPQIVVFEAILTLSIVGASPNLFIFLYSAIRKKKIVENALWALVFSLIVMIGYFTVFWELLNLS</sequence>
<protein>
    <submittedName>
        <fullName evidence="2">Uncharacterized protein</fullName>
    </submittedName>
</protein>
<dbReference type="KEGG" id="panc:E2636_03050"/>
<organism evidence="2 3">
    <name type="scientific">Paenisporosarcina antarctica</name>
    <dbReference type="NCBI Taxonomy" id="417367"/>
    <lineage>
        <taxon>Bacteria</taxon>
        <taxon>Bacillati</taxon>
        <taxon>Bacillota</taxon>
        <taxon>Bacilli</taxon>
        <taxon>Bacillales</taxon>
        <taxon>Caryophanaceae</taxon>
        <taxon>Paenisporosarcina</taxon>
    </lineage>
</organism>
<feature type="transmembrane region" description="Helical" evidence="1">
    <location>
        <begin position="7"/>
        <end position="27"/>
    </location>
</feature>
<name>A0A4P6ZUN2_9BACL</name>